<accession>A0ABX0WEC8</accession>
<proteinExistence type="predicted"/>
<evidence type="ECO:0008006" key="4">
    <source>
        <dbReference type="Google" id="ProtNLM"/>
    </source>
</evidence>
<organism evidence="2 3">
    <name type="scientific">Parasedimentitalea denitrificans</name>
    <dbReference type="NCBI Taxonomy" id="2211118"/>
    <lineage>
        <taxon>Bacteria</taxon>
        <taxon>Pseudomonadati</taxon>
        <taxon>Pseudomonadota</taxon>
        <taxon>Alphaproteobacteria</taxon>
        <taxon>Rhodobacterales</taxon>
        <taxon>Paracoccaceae</taxon>
        <taxon>Parasedimentitalea</taxon>
    </lineage>
</organism>
<evidence type="ECO:0000313" key="2">
    <source>
        <dbReference type="EMBL" id="NIZ63110.1"/>
    </source>
</evidence>
<feature type="chain" id="PRO_5047425670" description="HdeA/HdeB family protein" evidence="1">
    <location>
        <begin position="23"/>
        <end position="105"/>
    </location>
</feature>
<feature type="signal peptide" evidence="1">
    <location>
        <begin position="1"/>
        <end position="22"/>
    </location>
</feature>
<dbReference type="RefSeq" id="WP_167685716.1">
    <property type="nucleotide sequence ID" value="NZ_QHLQ01000028.1"/>
</dbReference>
<sequence length="105" mass="11603">MKTLTTLSAALLSAVIASPVMAAVTAEESCGYQADVVAAIQQARLDRVKERKVSETLAASEPTWPENFNATIPLIAPWIYEQKMKVIRNEDLGAVWKERCLDQIQ</sequence>
<comment type="caution">
    <text evidence="2">The sequence shown here is derived from an EMBL/GenBank/DDBJ whole genome shotgun (WGS) entry which is preliminary data.</text>
</comment>
<protein>
    <recommendedName>
        <fullName evidence="4">HdeA/HdeB family protein</fullName>
    </recommendedName>
</protein>
<gene>
    <name evidence="2" type="ORF">DL239_19275</name>
</gene>
<evidence type="ECO:0000256" key="1">
    <source>
        <dbReference type="SAM" id="SignalP"/>
    </source>
</evidence>
<keyword evidence="3" id="KW-1185">Reference proteome</keyword>
<keyword evidence="1" id="KW-0732">Signal</keyword>
<dbReference type="Proteomes" id="UP001429564">
    <property type="component" value="Unassembled WGS sequence"/>
</dbReference>
<name>A0ABX0WEC8_9RHOB</name>
<dbReference type="EMBL" id="QHLQ01000028">
    <property type="protein sequence ID" value="NIZ63110.1"/>
    <property type="molecule type" value="Genomic_DNA"/>
</dbReference>
<reference evidence="2 3" key="1">
    <citation type="submission" date="2018-05" db="EMBL/GenBank/DDBJ databases">
        <authorList>
            <person name="Zhang Y.-J."/>
        </authorList>
    </citation>
    <scope>NUCLEOTIDE SEQUENCE [LARGE SCALE GENOMIC DNA]</scope>
    <source>
        <strain evidence="2 3">CY04</strain>
    </source>
</reference>
<evidence type="ECO:0000313" key="3">
    <source>
        <dbReference type="Proteomes" id="UP001429564"/>
    </source>
</evidence>